<sequence>TNLYVDPQDPGSIAYDPAIVAIANIVLARPTKLSFLEA</sequence>
<organism evidence="1">
    <name type="scientific">marine sediment metagenome</name>
    <dbReference type="NCBI Taxonomy" id="412755"/>
    <lineage>
        <taxon>unclassified sequences</taxon>
        <taxon>metagenomes</taxon>
        <taxon>ecological metagenomes</taxon>
    </lineage>
</organism>
<proteinExistence type="predicted"/>
<reference evidence="1" key="1">
    <citation type="journal article" date="2014" name="Front. Microbiol.">
        <title>High frequency of phylogenetically diverse reductive dehalogenase-homologous genes in deep subseafloor sedimentary metagenomes.</title>
        <authorList>
            <person name="Kawai M."/>
            <person name="Futagami T."/>
            <person name="Toyoda A."/>
            <person name="Takaki Y."/>
            <person name="Nishi S."/>
            <person name="Hori S."/>
            <person name="Arai W."/>
            <person name="Tsubouchi T."/>
            <person name="Morono Y."/>
            <person name="Uchiyama I."/>
            <person name="Ito T."/>
            <person name="Fujiyama A."/>
            <person name="Inagaki F."/>
            <person name="Takami H."/>
        </authorList>
    </citation>
    <scope>NUCLEOTIDE SEQUENCE</scope>
    <source>
        <strain evidence="1">Expedition CK06-06</strain>
    </source>
</reference>
<evidence type="ECO:0000313" key="1">
    <source>
        <dbReference type="EMBL" id="GAH45856.1"/>
    </source>
</evidence>
<feature type="non-terminal residue" evidence="1">
    <location>
        <position position="1"/>
    </location>
</feature>
<name>X1FJK2_9ZZZZ</name>
<dbReference type="EMBL" id="BARU01008877">
    <property type="protein sequence ID" value="GAH45856.1"/>
    <property type="molecule type" value="Genomic_DNA"/>
</dbReference>
<accession>X1FJK2</accession>
<protein>
    <submittedName>
        <fullName evidence="1">Uncharacterized protein</fullName>
    </submittedName>
</protein>
<gene>
    <name evidence="1" type="ORF">S03H2_17250</name>
</gene>
<dbReference type="AlphaFoldDB" id="X1FJK2"/>
<comment type="caution">
    <text evidence="1">The sequence shown here is derived from an EMBL/GenBank/DDBJ whole genome shotgun (WGS) entry which is preliminary data.</text>
</comment>